<gene>
    <name evidence="9" type="ORF">LSTR_LSTR015763</name>
</gene>
<evidence type="ECO:0000259" key="8">
    <source>
        <dbReference type="Pfam" id="PF02844"/>
    </source>
</evidence>
<proteinExistence type="predicted"/>
<protein>
    <recommendedName>
        <fullName evidence="2">phosphoribosylamine--glycine ligase</fullName>
        <ecNumber evidence="2">6.3.4.13</ecNumber>
    </recommendedName>
</protein>
<evidence type="ECO:0000313" key="10">
    <source>
        <dbReference type="Proteomes" id="UP000291343"/>
    </source>
</evidence>
<evidence type="ECO:0000256" key="6">
    <source>
        <dbReference type="ARBA" id="ARBA00022840"/>
    </source>
</evidence>
<sequence>MNKETTILFFLNFNFEQAAITQWCQHRKVSLVVIGPEAPLATGLADTLQNGGVACFGPGRVAAQIESDKIWAKKVMDAVRVPTARWQQFSRAEDENGGVACFGPGRVAAQIESDKIWAKKVMDAVRVPTARWQQFSRAEDAAKFIESEEFSGWVIKASGLAAGKGVCVALSKGEALQFVDNLLVEKKFGSAGENIIIEEVLYGVEVSVSW</sequence>
<evidence type="ECO:0000256" key="2">
    <source>
        <dbReference type="ARBA" id="ARBA00013255"/>
    </source>
</evidence>
<dbReference type="AlphaFoldDB" id="A0A482WUD6"/>
<dbReference type="InterPro" id="IPR000115">
    <property type="entry name" value="PRibGlycinamide_synth"/>
</dbReference>
<evidence type="ECO:0000256" key="3">
    <source>
        <dbReference type="ARBA" id="ARBA00022598"/>
    </source>
</evidence>
<dbReference type="Gene3D" id="3.40.50.20">
    <property type="match status" value="1"/>
</dbReference>
<dbReference type="GO" id="GO:0004637">
    <property type="term" value="F:phosphoribosylamine-glycine ligase activity"/>
    <property type="evidence" value="ECO:0007669"/>
    <property type="project" value="UniProtKB-EC"/>
</dbReference>
<dbReference type="InterPro" id="IPR020562">
    <property type="entry name" value="PRibGlycinamide_synth_N"/>
</dbReference>
<keyword evidence="6" id="KW-0067">ATP-binding</keyword>
<accession>A0A482WUD6</accession>
<dbReference type="GO" id="GO:0005524">
    <property type="term" value="F:ATP binding"/>
    <property type="evidence" value="ECO:0007669"/>
    <property type="project" value="UniProtKB-KW"/>
</dbReference>
<dbReference type="InParanoid" id="A0A482WUD6"/>
<reference evidence="9 10" key="1">
    <citation type="journal article" date="2017" name="Gigascience">
        <title>Genome sequence of the small brown planthopper, Laodelphax striatellus.</title>
        <authorList>
            <person name="Zhu J."/>
            <person name="Jiang F."/>
            <person name="Wang X."/>
            <person name="Yang P."/>
            <person name="Bao Y."/>
            <person name="Zhao W."/>
            <person name="Wang W."/>
            <person name="Lu H."/>
            <person name="Wang Q."/>
            <person name="Cui N."/>
            <person name="Li J."/>
            <person name="Chen X."/>
            <person name="Luo L."/>
            <person name="Yu J."/>
            <person name="Kang L."/>
            <person name="Cui F."/>
        </authorList>
    </citation>
    <scope>NUCLEOTIDE SEQUENCE [LARGE SCALE GENOMIC DNA]</scope>
    <source>
        <strain evidence="9">Lst14</strain>
    </source>
</reference>
<dbReference type="InterPro" id="IPR013815">
    <property type="entry name" value="ATP_grasp_subdomain_1"/>
</dbReference>
<organism evidence="9 10">
    <name type="scientific">Laodelphax striatellus</name>
    <name type="common">Small brown planthopper</name>
    <name type="synonym">Delphax striatella</name>
    <dbReference type="NCBI Taxonomy" id="195883"/>
    <lineage>
        <taxon>Eukaryota</taxon>
        <taxon>Metazoa</taxon>
        <taxon>Ecdysozoa</taxon>
        <taxon>Arthropoda</taxon>
        <taxon>Hexapoda</taxon>
        <taxon>Insecta</taxon>
        <taxon>Pterygota</taxon>
        <taxon>Neoptera</taxon>
        <taxon>Paraneoptera</taxon>
        <taxon>Hemiptera</taxon>
        <taxon>Auchenorrhyncha</taxon>
        <taxon>Fulgoroidea</taxon>
        <taxon>Delphacidae</taxon>
        <taxon>Criomorphinae</taxon>
        <taxon>Laodelphax</taxon>
    </lineage>
</organism>
<dbReference type="Gene3D" id="3.30.1490.20">
    <property type="entry name" value="ATP-grasp fold, A domain"/>
    <property type="match status" value="1"/>
</dbReference>
<evidence type="ECO:0000259" key="7">
    <source>
        <dbReference type="Pfam" id="PF01071"/>
    </source>
</evidence>
<dbReference type="STRING" id="195883.A0A482WUD6"/>
<name>A0A482WUD6_LAOST</name>
<dbReference type="EMBL" id="QKKF02025019">
    <property type="protein sequence ID" value="RZF37207.1"/>
    <property type="molecule type" value="Genomic_DNA"/>
</dbReference>
<dbReference type="FunFam" id="3.30.1490.20:FF:000006">
    <property type="entry name" value="phosphoribosylamine--glycine ligase, chloroplastic-like"/>
    <property type="match status" value="1"/>
</dbReference>
<dbReference type="Proteomes" id="UP000291343">
    <property type="component" value="Unassembled WGS sequence"/>
</dbReference>
<feature type="domain" description="Phosphoribosylglycinamide synthetase ATP-grasp (A)" evidence="7">
    <location>
        <begin position="114"/>
        <end position="208"/>
    </location>
</feature>
<evidence type="ECO:0000256" key="1">
    <source>
        <dbReference type="ARBA" id="ARBA00005174"/>
    </source>
</evidence>
<dbReference type="InterPro" id="IPR020561">
    <property type="entry name" value="PRibGlycinamid_synth_ATP-grasp"/>
</dbReference>
<keyword evidence="10" id="KW-1185">Reference proteome</keyword>
<dbReference type="PANTHER" id="PTHR43472">
    <property type="entry name" value="PHOSPHORIBOSYLAMINE--GLYCINE LIGASE"/>
    <property type="match status" value="1"/>
</dbReference>
<dbReference type="Pfam" id="PF02844">
    <property type="entry name" value="GARS_N"/>
    <property type="match status" value="1"/>
</dbReference>
<dbReference type="SUPFAM" id="SSF56059">
    <property type="entry name" value="Glutathione synthetase ATP-binding domain-like"/>
    <property type="match status" value="1"/>
</dbReference>
<dbReference type="Pfam" id="PF01071">
    <property type="entry name" value="GARS_A"/>
    <property type="match status" value="1"/>
</dbReference>
<evidence type="ECO:0000313" key="9">
    <source>
        <dbReference type="EMBL" id="RZF37207.1"/>
    </source>
</evidence>
<dbReference type="OrthoDB" id="2018833at2759"/>
<dbReference type="EC" id="6.3.4.13" evidence="2"/>
<comment type="caution">
    <text evidence="9">The sequence shown here is derived from an EMBL/GenBank/DDBJ whole genome shotgun (WGS) entry which is preliminary data.</text>
</comment>
<dbReference type="GO" id="GO:0006164">
    <property type="term" value="P:purine nucleotide biosynthetic process"/>
    <property type="evidence" value="ECO:0007669"/>
    <property type="project" value="UniProtKB-KW"/>
</dbReference>
<evidence type="ECO:0000256" key="5">
    <source>
        <dbReference type="ARBA" id="ARBA00022755"/>
    </source>
</evidence>
<dbReference type="SMR" id="A0A482WUD6"/>
<keyword evidence="3" id="KW-0436">Ligase</keyword>
<comment type="pathway">
    <text evidence="1">Purine metabolism; IMP biosynthesis via de novo pathway; N(1)-(5-phospho-D-ribosyl)glycinamide from 5-phospho-alpha-D-ribose 1-diphosphate: step 2/2.</text>
</comment>
<evidence type="ECO:0000256" key="4">
    <source>
        <dbReference type="ARBA" id="ARBA00022741"/>
    </source>
</evidence>
<dbReference type="GO" id="GO:0009113">
    <property type="term" value="P:purine nucleobase biosynthetic process"/>
    <property type="evidence" value="ECO:0007669"/>
    <property type="project" value="InterPro"/>
</dbReference>
<keyword evidence="5" id="KW-0658">Purine biosynthesis</keyword>
<dbReference type="SMART" id="SM01209">
    <property type="entry name" value="GARS_A"/>
    <property type="match status" value="1"/>
</dbReference>
<keyword evidence="4" id="KW-0547">Nucleotide-binding</keyword>
<dbReference type="SUPFAM" id="SSF52440">
    <property type="entry name" value="PreATP-grasp domain"/>
    <property type="match status" value="1"/>
</dbReference>
<dbReference type="PANTHER" id="PTHR43472:SF1">
    <property type="entry name" value="PHOSPHORIBOSYLAMINE--GLYCINE LIGASE, CHLOROPLASTIC"/>
    <property type="match status" value="1"/>
</dbReference>
<feature type="domain" description="Phosphoribosylglycinamide synthetase N-terminal" evidence="8">
    <location>
        <begin position="17"/>
        <end position="66"/>
    </location>
</feature>
<dbReference type="InterPro" id="IPR016185">
    <property type="entry name" value="PreATP-grasp_dom_sf"/>
</dbReference>